<accession>A0A401SHX7</accession>
<feature type="compositionally biased region" description="Basic and acidic residues" evidence="1">
    <location>
        <begin position="491"/>
        <end position="510"/>
    </location>
</feature>
<keyword evidence="4" id="KW-1185">Reference proteome</keyword>
<dbReference type="STRING" id="137246.A0A401SHX7"/>
<proteinExistence type="predicted"/>
<dbReference type="AlphaFoldDB" id="A0A401SHX7"/>
<dbReference type="InterPro" id="IPR003604">
    <property type="entry name" value="Matrin/U1-like-C_Znf_C2H2"/>
</dbReference>
<dbReference type="SMART" id="SM00355">
    <property type="entry name" value="ZnF_C2H2"/>
    <property type="match status" value="3"/>
</dbReference>
<feature type="domain" description="C2H2-type" evidence="2">
    <location>
        <begin position="242"/>
        <end position="264"/>
    </location>
</feature>
<dbReference type="GO" id="GO:0008270">
    <property type="term" value="F:zinc ion binding"/>
    <property type="evidence" value="ECO:0007669"/>
    <property type="project" value="InterPro"/>
</dbReference>
<dbReference type="GO" id="GO:0003676">
    <property type="term" value="F:nucleic acid binding"/>
    <property type="evidence" value="ECO:0007669"/>
    <property type="project" value="InterPro"/>
</dbReference>
<feature type="region of interest" description="Disordered" evidence="1">
    <location>
        <begin position="402"/>
        <end position="454"/>
    </location>
</feature>
<gene>
    <name evidence="3" type="ORF">chiPu_0008463</name>
</gene>
<dbReference type="SMART" id="SM00451">
    <property type="entry name" value="ZnF_U1"/>
    <property type="match status" value="3"/>
</dbReference>
<dbReference type="PROSITE" id="PS00028">
    <property type="entry name" value="ZINC_FINGER_C2H2_1"/>
    <property type="match status" value="1"/>
</dbReference>
<evidence type="ECO:0000313" key="4">
    <source>
        <dbReference type="Proteomes" id="UP000287033"/>
    </source>
</evidence>
<dbReference type="InterPro" id="IPR036236">
    <property type="entry name" value="Znf_C2H2_sf"/>
</dbReference>
<reference evidence="3 4" key="1">
    <citation type="journal article" date="2018" name="Nat. Ecol. Evol.">
        <title>Shark genomes provide insights into elasmobranch evolution and the origin of vertebrates.</title>
        <authorList>
            <person name="Hara Y"/>
            <person name="Yamaguchi K"/>
            <person name="Onimaru K"/>
            <person name="Kadota M"/>
            <person name="Koyanagi M"/>
            <person name="Keeley SD"/>
            <person name="Tatsumi K"/>
            <person name="Tanaka K"/>
            <person name="Motone F"/>
            <person name="Kageyama Y"/>
            <person name="Nozu R"/>
            <person name="Adachi N"/>
            <person name="Nishimura O"/>
            <person name="Nakagawa R"/>
            <person name="Tanegashima C"/>
            <person name="Kiyatake I"/>
            <person name="Matsumoto R"/>
            <person name="Murakumo K"/>
            <person name="Nishida K"/>
            <person name="Terakita A"/>
            <person name="Kuratani S"/>
            <person name="Sato K"/>
            <person name="Hyodo S Kuraku.S."/>
        </authorList>
    </citation>
    <scope>NUCLEOTIDE SEQUENCE [LARGE SCALE GENOMIC DNA]</scope>
</reference>
<feature type="compositionally biased region" description="Polar residues" evidence="1">
    <location>
        <begin position="24"/>
        <end position="44"/>
    </location>
</feature>
<dbReference type="Proteomes" id="UP000287033">
    <property type="component" value="Unassembled WGS sequence"/>
</dbReference>
<dbReference type="PANTHER" id="PTHR46742">
    <property type="entry name" value="LYSINE-RICH COILED-COIL PROTEIN 1"/>
    <property type="match status" value="1"/>
</dbReference>
<organism evidence="3 4">
    <name type="scientific">Chiloscyllium punctatum</name>
    <name type="common">Brownbanded bambooshark</name>
    <name type="synonym">Hemiscyllium punctatum</name>
    <dbReference type="NCBI Taxonomy" id="137246"/>
    <lineage>
        <taxon>Eukaryota</taxon>
        <taxon>Metazoa</taxon>
        <taxon>Chordata</taxon>
        <taxon>Craniata</taxon>
        <taxon>Vertebrata</taxon>
        <taxon>Chondrichthyes</taxon>
        <taxon>Elasmobranchii</taxon>
        <taxon>Galeomorphii</taxon>
        <taxon>Galeoidea</taxon>
        <taxon>Orectolobiformes</taxon>
        <taxon>Hemiscylliidae</taxon>
        <taxon>Chiloscyllium</taxon>
    </lineage>
</organism>
<dbReference type="PANTHER" id="PTHR46742:SF2">
    <property type="entry name" value="ZINC FINGER MATRIN-TYPE PROTEIN 1"/>
    <property type="match status" value="1"/>
</dbReference>
<feature type="region of interest" description="Disordered" evidence="1">
    <location>
        <begin position="313"/>
        <end position="340"/>
    </location>
</feature>
<sequence>MEMSTPIPQLVESFRKQRADYSCNSLAGGDSSNNREINRSVQTNQEDKMGGHNDSELFMDNYCKVCCAMLISEVQRTTHYEDAGTGEVDKNKFCILCNMVFTSPIVAQSHYQGKIHAKRLKQLVGEQPCVTQPQTVLSSITVTTNVASSPSEETSMQSEQLEKGEPEVAQEAATAPSTALDLEDSNKFCKLCSASFNNPLMAQQHYNGKKHKKNDLRRQLMEEMGKETDSPEKNVGTGDYPCAICNVILNSIEQYQCHLQGYKHHLKENKVVNLVKNTKSKIYDSFQDELDDFIKVQKARGLVPKVSFRKFEDNQEEETVNLPSDSPPHSPEYPFEGLSTANAGGLPVEHTFPTYMEIGAKFLPAMQNDYLRDRCEQNSDLHIDCHTEMLPSLMPTHAENIQGSSSLESLDECKPIPSDDSADSSKKDKIRGTKKHRRDKRNKEMETKRESELLSCRVESPEELCLEQVKDQSKHKAEQRDREELVLSREEKVKHKREKKELNQEKEEMKLKHKKQKKKKEIDTRTEEEKLWDESILGI</sequence>
<protein>
    <recommendedName>
        <fullName evidence="2">C2H2-type domain-containing protein</fullName>
    </recommendedName>
</protein>
<dbReference type="Pfam" id="PF12874">
    <property type="entry name" value="zf-met"/>
    <property type="match status" value="3"/>
</dbReference>
<dbReference type="OrthoDB" id="1925236at2759"/>
<evidence type="ECO:0000313" key="3">
    <source>
        <dbReference type="EMBL" id="GCC30019.1"/>
    </source>
</evidence>
<dbReference type="Gene3D" id="3.30.160.60">
    <property type="entry name" value="Classic Zinc Finger"/>
    <property type="match status" value="4"/>
</dbReference>
<comment type="caution">
    <text evidence="3">The sequence shown here is derived from an EMBL/GenBank/DDBJ whole genome shotgun (WGS) entry which is preliminary data.</text>
</comment>
<dbReference type="OMA" id="DSISYWQ"/>
<dbReference type="InterPro" id="IPR013087">
    <property type="entry name" value="Znf_C2H2_type"/>
</dbReference>
<dbReference type="EMBL" id="BEZZ01000278">
    <property type="protein sequence ID" value="GCC30019.1"/>
    <property type="molecule type" value="Genomic_DNA"/>
</dbReference>
<evidence type="ECO:0000259" key="2">
    <source>
        <dbReference type="PROSITE" id="PS00028"/>
    </source>
</evidence>
<feature type="compositionally biased region" description="Basic and acidic residues" evidence="1">
    <location>
        <begin position="441"/>
        <end position="452"/>
    </location>
</feature>
<dbReference type="SUPFAM" id="SSF57667">
    <property type="entry name" value="beta-beta-alpha zinc fingers"/>
    <property type="match status" value="3"/>
</dbReference>
<name>A0A401SHX7_CHIPU</name>
<feature type="compositionally biased region" description="Polar residues" evidence="1">
    <location>
        <begin position="146"/>
        <end position="159"/>
    </location>
</feature>
<evidence type="ECO:0000256" key="1">
    <source>
        <dbReference type="SAM" id="MobiDB-lite"/>
    </source>
</evidence>
<feature type="region of interest" description="Disordered" evidence="1">
    <location>
        <begin position="146"/>
        <end position="167"/>
    </location>
</feature>
<feature type="region of interest" description="Disordered" evidence="1">
    <location>
        <begin position="491"/>
        <end position="525"/>
    </location>
</feature>
<feature type="region of interest" description="Disordered" evidence="1">
    <location>
        <begin position="24"/>
        <end position="52"/>
    </location>
</feature>